<feature type="domain" description="PHD-type" evidence="6">
    <location>
        <begin position="115"/>
        <end position="170"/>
    </location>
</feature>
<evidence type="ECO:0000256" key="2">
    <source>
        <dbReference type="ARBA" id="ARBA00022771"/>
    </source>
</evidence>
<dbReference type="Gene3D" id="3.30.40.10">
    <property type="entry name" value="Zinc/RING finger domain, C3HC4 (zinc finger)"/>
    <property type="match status" value="1"/>
</dbReference>
<name>A0A817LLX1_9BILA</name>
<dbReference type="Pfam" id="PF00628">
    <property type="entry name" value="PHD"/>
    <property type="match status" value="1"/>
</dbReference>
<dbReference type="InterPro" id="IPR037259">
    <property type="entry name" value="BRK_sf"/>
</dbReference>
<dbReference type="SUPFAM" id="SSF57903">
    <property type="entry name" value="FYVE/PHD zinc finger"/>
    <property type="match status" value="1"/>
</dbReference>
<feature type="compositionally biased region" description="Low complexity" evidence="5">
    <location>
        <begin position="1195"/>
        <end position="1206"/>
    </location>
</feature>
<dbReference type="PANTHER" id="PTHR11477:SF51">
    <property type="entry name" value="PROTEIN PARTNER OF SNF, ISOFORM B"/>
    <property type="match status" value="1"/>
</dbReference>
<evidence type="ECO:0000256" key="5">
    <source>
        <dbReference type="SAM" id="MobiDB-lite"/>
    </source>
</evidence>
<dbReference type="CDD" id="cd15552">
    <property type="entry name" value="PHD_PHF3_like"/>
    <property type="match status" value="1"/>
</dbReference>
<dbReference type="EMBL" id="CAJOBP010001175">
    <property type="protein sequence ID" value="CAF4261070.1"/>
    <property type="molecule type" value="Genomic_DNA"/>
</dbReference>
<gene>
    <name evidence="8" type="ORF">TIS948_LOCUS3522</name>
    <name evidence="9" type="ORF">UJA718_LOCUS10162</name>
</gene>
<sequence length="1294" mass="147157">MTIGDLCEMGLSNKHTNIDRFINDRESDLTKILHENKRKSYPQRNNRTKLNYRDLERGMYEQIRQSTWSLSSSTLMNKNEKNHRPIYDDVIDLTIDDDDDDDEKTNGDTDQFHRRLWCICKMPWDHSKLMLRCDSCANWFHGDCVGMTKEEAKELELDGNDFVCSSCQELQDSESIVKSSNDSIPIKRKHSHSGSTTDNLGKSETRVSSGNISNGAISKRSKNDIDFQRTDSLSESKVDCIAYGCNNAAKPNRIFCSSPCISRHVNDRLQTVRRSKAKDNDDIPAREDIALYDNKSKTILEKSLVPRIEDLHTWLNQHPSYEIIQISSKCSVQLRENQSTNLASSLTSVVSTAKSKPLSKPITTNQQNDTKPNQHKKISTQNQKTINNTTTDIRSKVPSTLYDKILMRLEKNGEDNFTKGDIRLIANQIEKEMFHVYGKVDNTYKNKFRSLIANISNMNNNFFYKQILSKEITAKQIVAMKPEDMLPPEEKEKRKDQFEKEVQSIMLAEQLLAEERARRARIKIHRQDFIDNDAALPIHISTETSSWEKKIDKSKDNLSINITKNPTQSNSTTNESSIENTNLQPIFNAAHVEQTISKLASNSQTSSSTLTENPPSTSLTKKINNSDESSKSLTPITTIREQSNTVLSTMDLDNDYIEPESPTGVDALIYDDEEVEEDDNNISVTSISSTSHSPNDFSEFMISSTSTTRDDYNPSKIQDEPQPKYQLTPVVRSTNKWHGTIYPSDMKIACQSVHVYGENDYLIENIPKHLIVLGRLRLHDLWDFIRNSLTVRDILILTLVSSSLNTNDNDSFLKYVDALDSTKRAAVISKCSGSSSIRDMYILAADTKDCPPDVLSSLSVPKKFESKQLFLVIVGSNRKTMKSSSCSNENRSVNNLVYNPIPLQDSTTIRDPRLLKAKDTRLNNDSTTDTDDIIFISQTSGIQQTSIQSSQDDLLKLIFDSLECIRHAVKSDDIHPIVTSTMEILTTNNRDDLCTQFTDRLRVVMNAWKAKQENSSVIADDNLIEENMDVDNDNDATQDDKAKKPIITSSTSKSLKRSRDFDYRFTNQDKNPPTPITITAENDGHRRKRRKSRFSDRLPTDDDDDDHQSNKATLNFQNDIIFLKEIGKNPSSINTQIASDKLTDKHTNSSLNSKVQLIVNSSESFLASTNTKDKLISKPIRFSFSKDPFQRQKPNSSSTATSSTNNEDIYESSPKFIEDLMRKVQSYGYKGLSLSNDNWTKKTLPITPIRSTAMLNLVTQQQKTKHRLSSSTNEWRSSNHKYVTHYHDFDQPQE</sequence>
<feature type="domain" description="TFIIS central" evidence="7">
    <location>
        <begin position="393"/>
        <end position="513"/>
    </location>
</feature>
<evidence type="ECO:0000313" key="10">
    <source>
        <dbReference type="Proteomes" id="UP000663825"/>
    </source>
</evidence>
<dbReference type="PROSITE" id="PS50016">
    <property type="entry name" value="ZF_PHD_2"/>
    <property type="match status" value="1"/>
</dbReference>
<dbReference type="SUPFAM" id="SSF46942">
    <property type="entry name" value="Elongation factor TFIIS domain 2"/>
    <property type="match status" value="1"/>
</dbReference>
<feature type="region of interest" description="Disordered" evidence="5">
    <location>
        <begin position="599"/>
        <end position="636"/>
    </location>
</feature>
<evidence type="ECO:0000259" key="6">
    <source>
        <dbReference type="PROSITE" id="PS50016"/>
    </source>
</evidence>
<comment type="caution">
    <text evidence="8">The sequence shown here is derived from an EMBL/GenBank/DDBJ whole genome shotgun (WGS) entry which is preliminary data.</text>
</comment>
<evidence type="ECO:0000256" key="1">
    <source>
        <dbReference type="ARBA" id="ARBA00022723"/>
    </source>
</evidence>
<feature type="compositionally biased region" description="Polar residues" evidence="5">
    <location>
        <begin position="361"/>
        <end position="371"/>
    </location>
</feature>
<dbReference type="InterPro" id="IPR003618">
    <property type="entry name" value="TFIIS_cen_dom"/>
</dbReference>
<dbReference type="Pfam" id="PF07744">
    <property type="entry name" value="SPOC"/>
    <property type="match status" value="1"/>
</dbReference>
<dbReference type="SMART" id="SM00510">
    <property type="entry name" value="TFS2M"/>
    <property type="match status" value="1"/>
</dbReference>
<feature type="region of interest" description="Disordered" evidence="5">
    <location>
        <begin position="1186"/>
        <end position="1208"/>
    </location>
</feature>
<keyword evidence="1" id="KW-0479">Metal-binding</keyword>
<evidence type="ECO:0000313" key="8">
    <source>
        <dbReference type="EMBL" id="CAF3041051.1"/>
    </source>
</evidence>
<dbReference type="InterPro" id="IPR011011">
    <property type="entry name" value="Znf_FYVE_PHD"/>
</dbReference>
<reference evidence="8" key="1">
    <citation type="submission" date="2021-02" db="EMBL/GenBank/DDBJ databases">
        <authorList>
            <person name="Nowell W R."/>
        </authorList>
    </citation>
    <scope>NUCLEOTIDE SEQUENCE</scope>
</reference>
<organism evidence="8 10">
    <name type="scientific">Rotaria socialis</name>
    <dbReference type="NCBI Taxonomy" id="392032"/>
    <lineage>
        <taxon>Eukaryota</taxon>
        <taxon>Metazoa</taxon>
        <taxon>Spiralia</taxon>
        <taxon>Gnathifera</taxon>
        <taxon>Rotifera</taxon>
        <taxon>Eurotatoria</taxon>
        <taxon>Bdelloidea</taxon>
        <taxon>Philodinida</taxon>
        <taxon>Philodinidae</taxon>
        <taxon>Rotaria</taxon>
    </lineage>
</organism>
<dbReference type="GO" id="GO:0006351">
    <property type="term" value="P:DNA-templated transcription"/>
    <property type="evidence" value="ECO:0007669"/>
    <property type="project" value="InterPro"/>
</dbReference>
<dbReference type="PROSITE" id="PS01359">
    <property type="entry name" value="ZF_PHD_1"/>
    <property type="match status" value="1"/>
</dbReference>
<evidence type="ECO:0000313" key="11">
    <source>
        <dbReference type="Proteomes" id="UP000663873"/>
    </source>
</evidence>
<dbReference type="Gene3D" id="1.10.472.30">
    <property type="entry name" value="Transcription elongation factor S-II, central domain"/>
    <property type="match status" value="1"/>
</dbReference>
<dbReference type="Proteomes" id="UP000663825">
    <property type="component" value="Unassembled WGS sequence"/>
</dbReference>
<dbReference type="GO" id="GO:0008270">
    <property type="term" value="F:zinc ion binding"/>
    <property type="evidence" value="ECO:0007669"/>
    <property type="project" value="UniProtKB-KW"/>
</dbReference>
<keyword evidence="3" id="KW-0862">Zinc</keyword>
<dbReference type="OrthoDB" id="784962at2759"/>
<dbReference type="PROSITE" id="PS51321">
    <property type="entry name" value="TFIIS_CENTRAL"/>
    <property type="match status" value="1"/>
</dbReference>
<dbReference type="Proteomes" id="UP000663873">
    <property type="component" value="Unassembled WGS sequence"/>
</dbReference>
<dbReference type="InterPro" id="IPR012921">
    <property type="entry name" value="SPOC_C"/>
</dbReference>
<evidence type="ECO:0000256" key="3">
    <source>
        <dbReference type="ARBA" id="ARBA00022833"/>
    </source>
</evidence>
<dbReference type="InterPro" id="IPR001965">
    <property type="entry name" value="Znf_PHD"/>
</dbReference>
<evidence type="ECO:0000313" key="9">
    <source>
        <dbReference type="EMBL" id="CAF4261070.1"/>
    </source>
</evidence>
<dbReference type="EMBL" id="CAJNXB010000264">
    <property type="protein sequence ID" value="CAF3041051.1"/>
    <property type="molecule type" value="Genomic_DNA"/>
</dbReference>
<accession>A0A817LLX1</accession>
<feature type="compositionally biased region" description="Polar residues" evidence="5">
    <location>
        <begin position="599"/>
        <end position="623"/>
    </location>
</feature>
<dbReference type="InterPro" id="IPR019786">
    <property type="entry name" value="Zinc_finger_PHD-type_CS"/>
</dbReference>
<dbReference type="PANTHER" id="PTHR11477">
    <property type="entry name" value="TRANSCRIPTION FACTOR S-II ZINC FINGER DOMAIN-CONTAINING PROTEIN"/>
    <property type="match status" value="1"/>
</dbReference>
<keyword evidence="2 4" id="KW-0863">Zinc-finger</keyword>
<feature type="region of interest" description="Disordered" evidence="5">
    <location>
        <begin position="1029"/>
        <end position="1111"/>
    </location>
</feature>
<keyword evidence="11" id="KW-1185">Reference proteome</keyword>
<proteinExistence type="predicted"/>
<dbReference type="GO" id="GO:0005634">
    <property type="term" value="C:nucleus"/>
    <property type="evidence" value="ECO:0007669"/>
    <property type="project" value="TreeGrafter"/>
</dbReference>
<dbReference type="Pfam" id="PF07500">
    <property type="entry name" value="TFIIS_M"/>
    <property type="match status" value="1"/>
</dbReference>
<dbReference type="SUPFAM" id="SSF160481">
    <property type="entry name" value="BRK domain-like"/>
    <property type="match status" value="1"/>
</dbReference>
<feature type="compositionally biased region" description="Polar residues" evidence="5">
    <location>
        <begin position="193"/>
        <end position="216"/>
    </location>
</feature>
<dbReference type="InterPro" id="IPR019787">
    <property type="entry name" value="Znf_PHD-finger"/>
</dbReference>
<protein>
    <submittedName>
        <fullName evidence="8">Uncharacterized protein</fullName>
    </submittedName>
</protein>
<dbReference type="InterPro" id="IPR013083">
    <property type="entry name" value="Znf_RING/FYVE/PHD"/>
</dbReference>
<dbReference type="InterPro" id="IPR036575">
    <property type="entry name" value="TFIIS_cen_dom_sf"/>
</dbReference>
<evidence type="ECO:0000256" key="4">
    <source>
        <dbReference type="PROSITE-ProRule" id="PRU00146"/>
    </source>
</evidence>
<evidence type="ECO:0000259" key="7">
    <source>
        <dbReference type="PROSITE" id="PS51321"/>
    </source>
</evidence>
<feature type="region of interest" description="Disordered" evidence="5">
    <location>
        <begin position="354"/>
        <end position="380"/>
    </location>
</feature>
<feature type="compositionally biased region" description="Polar residues" evidence="5">
    <location>
        <begin position="1065"/>
        <end position="1080"/>
    </location>
</feature>
<feature type="region of interest" description="Disordered" evidence="5">
    <location>
        <begin position="176"/>
        <end position="217"/>
    </location>
</feature>
<dbReference type="SMART" id="SM00249">
    <property type="entry name" value="PHD"/>
    <property type="match status" value="1"/>
</dbReference>